<dbReference type="GO" id="GO:0000139">
    <property type="term" value="C:Golgi membrane"/>
    <property type="evidence" value="ECO:0007669"/>
    <property type="project" value="UniProtKB-SubCell"/>
</dbReference>
<dbReference type="PANTHER" id="PTHR14647">
    <property type="entry name" value="GALACTOSE-3-O-SULFOTRANSFERASE"/>
    <property type="match status" value="1"/>
</dbReference>
<dbReference type="KEGG" id="char:105898757"/>
<feature type="compositionally biased region" description="Basic and acidic residues" evidence="10">
    <location>
        <begin position="103"/>
        <end position="114"/>
    </location>
</feature>
<evidence type="ECO:0000256" key="7">
    <source>
        <dbReference type="ARBA" id="ARBA00023034"/>
    </source>
</evidence>
<dbReference type="RefSeq" id="XP_031428683.1">
    <property type="nucleotide sequence ID" value="XM_031572823.2"/>
</dbReference>
<dbReference type="Proteomes" id="UP000515152">
    <property type="component" value="Chromosome 1"/>
</dbReference>
<dbReference type="InterPro" id="IPR009729">
    <property type="entry name" value="Gal-3-0_sulfotransfrase"/>
</dbReference>
<dbReference type="GO" id="GO:0009247">
    <property type="term" value="P:glycolipid biosynthetic process"/>
    <property type="evidence" value="ECO:0007669"/>
    <property type="project" value="InterPro"/>
</dbReference>
<dbReference type="RefSeq" id="XP_012681268.1">
    <property type="nucleotide sequence ID" value="XM_012825814.3"/>
</dbReference>
<protein>
    <submittedName>
        <fullName evidence="12 13">Galactosylceramide sulfotransferase</fullName>
    </submittedName>
</protein>
<gene>
    <name evidence="12 13" type="primary">LOC105898757</name>
</gene>
<proteinExistence type="inferred from homology"/>
<accession>A0A6P8FK87</accession>
<keyword evidence="4" id="KW-0812">Transmembrane</keyword>
<reference evidence="12 13" key="1">
    <citation type="submission" date="2025-04" db="UniProtKB">
        <authorList>
            <consortium name="RefSeq"/>
        </authorList>
    </citation>
    <scope>IDENTIFICATION</scope>
</reference>
<keyword evidence="3" id="KW-0808">Transferase</keyword>
<evidence type="ECO:0000256" key="1">
    <source>
        <dbReference type="ARBA" id="ARBA00004323"/>
    </source>
</evidence>
<evidence type="ECO:0000256" key="9">
    <source>
        <dbReference type="ARBA" id="ARBA00023180"/>
    </source>
</evidence>
<dbReference type="Pfam" id="PF06990">
    <property type="entry name" value="Gal-3-0_sulfotr"/>
    <property type="match status" value="1"/>
</dbReference>
<evidence type="ECO:0000256" key="3">
    <source>
        <dbReference type="ARBA" id="ARBA00022679"/>
    </source>
</evidence>
<organism evidence="11 13">
    <name type="scientific">Clupea harengus</name>
    <name type="common">Atlantic herring</name>
    <dbReference type="NCBI Taxonomy" id="7950"/>
    <lineage>
        <taxon>Eukaryota</taxon>
        <taxon>Metazoa</taxon>
        <taxon>Chordata</taxon>
        <taxon>Craniata</taxon>
        <taxon>Vertebrata</taxon>
        <taxon>Euteleostomi</taxon>
        <taxon>Actinopterygii</taxon>
        <taxon>Neopterygii</taxon>
        <taxon>Teleostei</taxon>
        <taxon>Clupei</taxon>
        <taxon>Clupeiformes</taxon>
        <taxon>Clupeoidei</taxon>
        <taxon>Clupeidae</taxon>
        <taxon>Clupea</taxon>
    </lineage>
</organism>
<evidence type="ECO:0000313" key="11">
    <source>
        <dbReference type="Proteomes" id="UP000515152"/>
    </source>
</evidence>
<keyword evidence="6" id="KW-1133">Transmembrane helix</keyword>
<evidence type="ECO:0000256" key="8">
    <source>
        <dbReference type="ARBA" id="ARBA00023136"/>
    </source>
</evidence>
<keyword evidence="5" id="KW-0735">Signal-anchor</keyword>
<keyword evidence="11" id="KW-1185">Reference proteome</keyword>
<feature type="compositionally biased region" description="Basic and acidic residues" evidence="10">
    <location>
        <begin position="121"/>
        <end position="131"/>
    </location>
</feature>
<dbReference type="PANTHER" id="PTHR14647:SF84">
    <property type="entry name" value="GALACTOSE-3-O-SULFOTRANSFERASE 2-LIKE"/>
    <property type="match status" value="1"/>
</dbReference>
<comment type="similarity">
    <text evidence="2">Belongs to the galactose-3-O-sulfotransferase family.</text>
</comment>
<keyword evidence="8" id="KW-0472">Membrane</keyword>
<evidence type="ECO:0000313" key="12">
    <source>
        <dbReference type="RefSeq" id="XP_012681268.1"/>
    </source>
</evidence>
<evidence type="ECO:0000313" key="13">
    <source>
        <dbReference type="RefSeq" id="XP_031428683.1"/>
    </source>
</evidence>
<dbReference type="OrthoDB" id="514299at2759"/>
<dbReference type="Gene3D" id="3.40.50.300">
    <property type="entry name" value="P-loop containing nucleotide triphosphate hydrolases"/>
    <property type="match status" value="1"/>
</dbReference>
<feature type="region of interest" description="Disordered" evidence="10">
    <location>
        <begin position="100"/>
        <end position="142"/>
    </location>
</feature>
<dbReference type="AlphaFoldDB" id="A0A6P8FK87"/>
<keyword evidence="7" id="KW-0333">Golgi apparatus</keyword>
<dbReference type="SUPFAM" id="SSF52540">
    <property type="entry name" value="P-loop containing nucleoside triphosphate hydrolases"/>
    <property type="match status" value="1"/>
</dbReference>
<dbReference type="GO" id="GO:0001733">
    <property type="term" value="F:galactosylceramide sulfotransferase activity"/>
    <property type="evidence" value="ECO:0007669"/>
    <property type="project" value="InterPro"/>
</dbReference>
<comment type="subcellular location">
    <subcellularLocation>
        <location evidence="1">Golgi apparatus membrane</location>
        <topology evidence="1">Single-pass type II membrane protein</topology>
    </subcellularLocation>
</comment>
<evidence type="ECO:0000256" key="2">
    <source>
        <dbReference type="ARBA" id="ARBA00008124"/>
    </source>
</evidence>
<name>A0A6P8FK87_CLUHA</name>
<keyword evidence="9" id="KW-0325">Glycoprotein</keyword>
<evidence type="ECO:0000256" key="5">
    <source>
        <dbReference type="ARBA" id="ARBA00022968"/>
    </source>
</evidence>
<dbReference type="GeneID" id="105898757"/>
<sequence length="510" mass="58262">MPFWCVGGYSLSLSQLSEVILGPHEPSATTSGNTDPCQHVWERASLWTDRQSRWTAAREMTLRWVSHQLWRHRMKGLLVTLAVTLLLMLLATQALQPVSQRPVVDKRTEHEKAQHRPKQASHKESGRRKAGEIATTQPTEDIPRSTIERRRAPPPIVFLKTHKTGSSTVQNLLFRLGEREKATFAFPHYTYQFSYPERFRAEFVDELPDGSTQFDILCSHMRLDLAQVMQVMPQNAVYVTLLREPLRTFESVFNYYTSTVPAFTKAQKAADAAAATAAAAGSLKRKSALTIFLENPEAYWDPKEVGNGLVKNPMCFDMGLNSQQWNSSWPEDLARLEEAFHLVMIAEHFDESLVLLGALLGVGLEELAYVRLNVRSVLSVATLDQATKEKLSAWNALDTLLYDFFLQLFWEKAEMYGRKRLSREVAQLRRATERVRKMCVAREGVPPGQLEDLVRPWQTNSATIMGYELRANLSQQEQGFCVRLVLPELQYHSHLYFQQYGRDMRSVPTD</sequence>
<evidence type="ECO:0000256" key="10">
    <source>
        <dbReference type="SAM" id="MobiDB-lite"/>
    </source>
</evidence>
<evidence type="ECO:0000256" key="4">
    <source>
        <dbReference type="ARBA" id="ARBA00022692"/>
    </source>
</evidence>
<evidence type="ECO:0000256" key="6">
    <source>
        <dbReference type="ARBA" id="ARBA00022989"/>
    </source>
</evidence>
<dbReference type="InterPro" id="IPR027417">
    <property type="entry name" value="P-loop_NTPase"/>
</dbReference>